<gene>
    <name evidence="5" type="primary">lptB_4</name>
    <name evidence="5" type="ORF">PH7735_01748</name>
</gene>
<name>A0A0P1I746_9RHOB</name>
<dbReference type="GeneID" id="83880792"/>
<proteinExistence type="predicted"/>
<keyword evidence="1" id="KW-0813">Transport</keyword>
<dbReference type="EMBL" id="CYTW01000001">
    <property type="protein sequence ID" value="CUJ94451.1"/>
    <property type="molecule type" value="Genomic_DNA"/>
</dbReference>
<dbReference type="Proteomes" id="UP000051870">
    <property type="component" value="Unassembled WGS sequence"/>
</dbReference>
<evidence type="ECO:0000259" key="4">
    <source>
        <dbReference type="PROSITE" id="PS50893"/>
    </source>
</evidence>
<evidence type="ECO:0000313" key="6">
    <source>
        <dbReference type="Proteomes" id="UP000051870"/>
    </source>
</evidence>
<dbReference type="GO" id="GO:0016887">
    <property type="term" value="F:ATP hydrolysis activity"/>
    <property type="evidence" value="ECO:0007669"/>
    <property type="project" value="InterPro"/>
</dbReference>
<feature type="domain" description="ABC transporter" evidence="4">
    <location>
        <begin position="5"/>
        <end position="247"/>
    </location>
</feature>
<evidence type="ECO:0000256" key="2">
    <source>
        <dbReference type="ARBA" id="ARBA00022741"/>
    </source>
</evidence>
<dbReference type="STRING" id="1715693.PH7735_01748"/>
<reference evidence="6" key="1">
    <citation type="submission" date="2015-09" db="EMBL/GenBank/DDBJ databases">
        <authorList>
            <person name="Rodrigo-Torres Lidia"/>
            <person name="Arahal R.David."/>
        </authorList>
    </citation>
    <scope>NUCLEOTIDE SEQUENCE [LARGE SCALE GENOMIC DNA]</scope>
    <source>
        <strain evidence="6">CECT 7735</strain>
    </source>
</reference>
<dbReference type="CDD" id="cd03219">
    <property type="entry name" value="ABC_Mj1267_LivG_branched"/>
    <property type="match status" value="1"/>
</dbReference>
<protein>
    <submittedName>
        <fullName evidence="5">Lipopolysaccharide export system ATP-binding protein LptB</fullName>
        <ecNumber evidence="5">3.6.3.-</ecNumber>
    </submittedName>
</protein>
<keyword evidence="3 5" id="KW-0067">ATP-binding</keyword>
<dbReference type="PROSITE" id="PS50893">
    <property type="entry name" value="ABC_TRANSPORTER_2"/>
    <property type="match status" value="1"/>
</dbReference>
<dbReference type="InterPro" id="IPR003439">
    <property type="entry name" value="ABC_transporter-like_ATP-bd"/>
</dbReference>
<sequence>MTTLLETRHLEMKFGAVYAARDVNITINEGEILGVIGSNGAGKTTFVNMVTGYLSPTSGDIIYRGNKITGKATRDITRLGICRSFQIPQLFPELPVLENMLIALTIAKQEKPSLFRPAIDRALEDEAHELLSHFDIDQYADQLIQTLPQGVRKLVDIAMATVAKPDLLFLDEPTSGVSADEKMEFMRVLIAALKTTKTAVLFIEHDMEIVEEFSPRCVAFYEGTILADGPTDEVLQDDKVREFVIGSEFHRTPTDAAPKEGAQQC</sequence>
<evidence type="ECO:0000256" key="1">
    <source>
        <dbReference type="ARBA" id="ARBA00022448"/>
    </source>
</evidence>
<keyword evidence="5" id="KW-0378">Hydrolase</keyword>
<dbReference type="InterPro" id="IPR051120">
    <property type="entry name" value="ABC_AA/LPS_Transport"/>
</dbReference>
<dbReference type="SUPFAM" id="SSF52540">
    <property type="entry name" value="P-loop containing nucleoside triphosphate hydrolases"/>
    <property type="match status" value="1"/>
</dbReference>
<dbReference type="Gene3D" id="3.40.50.300">
    <property type="entry name" value="P-loop containing nucleotide triphosphate hydrolases"/>
    <property type="match status" value="1"/>
</dbReference>
<dbReference type="PANTHER" id="PTHR45772:SF3">
    <property type="entry name" value="ABC TRANSPORTER ATP-BINDING PROTEIN"/>
    <property type="match status" value="1"/>
</dbReference>
<keyword evidence="6" id="KW-1185">Reference proteome</keyword>
<dbReference type="Pfam" id="PF00005">
    <property type="entry name" value="ABC_tran"/>
    <property type="match status" value="1"/>
</dbReference>
<dbReference type="EC" id="3.6.3.-" evidence="5"/>
<dbReference type="PANTHER" id="PTHR45772">
    <property type="entry name" value="CONSERVED COMPONENT OF ABC TRANSPORTER FOR NATURAL AMINO ACIDS-RELATED"/>
    <property type="match status" value="1"/>
</dbReference>
<accession>A0A0P1I746</accession>
<evidence type="ECO:0000256" key="3">
    <source>
        <dbReference type="ARBA" id="ARBA00022840"/>
    </source>
</evidence>
<dbReference type="InterPro" id="IPR003593">
    <property type="entry name" value="AAA+_ATPase"/>
</dbReference>
<dbReference type="InterPro" id="IPR027417">
    <property type="entry name" value="P-loop_NTPase"/>
</dbReference>
<dbReference type="SMART" id="SM00382">
    <property type="entry name" value="AAA"/>
    <property type="match status" value="1"/>
</dbReference>
<dbReference type="GO" id="GO:0005524">
    <property type="term" value="F:ATP binding"/>
    <property type="evidence" value="ECO:0007669"/>
    <property type="project" value="UniProtKB-KW"/>
</dbReference>
<evidence type="ECO:0000313" key="5">
    <source>
        <dbReference type="EMBL" id="CUJ94451.1"/>
    </source>
</evidence>
<dbReference type="GO" id="GO:0005886">
    <property type="term" value="C:plasma membrane"/>
    <property type="evidence" value="ECO:0007669"/>
    <property type="project" value="TreeGrafter"/>
</dbReference>
<organism evidence="5 6">
    <name type="scientific">Shimia thalassica</name>
    <dbReference type="NCBI Taxonomy" id="1715693"/>
    <lineage>
        <taxon>Bacteria</taxon>
        <taxon>Pseudomonadati</taxon>
        <taxon>Pseudomonadota</taxon>
        <taxon>Alphaproteobacteria</taxon>
        <taxon>Rhodobacterales</taxon>
        <taxon>Roseobacteraceae</taxon>
    </lineage>
</organism>
<dbReference type="RefSeq" id="WP_058310840.1">
    <property type="nucleotide sequence ID" value="NZ_CYTW01000001.1"/>
</dbReference>
<dbReference type="AlphaFoldDB" id="A0A0P1I746"/>
<keyword evidence="2" id="KW-0547">Nucleotide-binding</keyword>